<evidence type="ECO:0000259" key="4">
    <source>
        <dbReference type="PROSITE" id="PS51077"/>
    </source>
</evidence>
<dbReference type="SMART" id="SM00346">
    <property type="entry name" value="HTH_ICLR"/>
    <property type="match status" value="1"/>
</dbReference>
<feature type="domain" description="IclR-ED" evidence="5">
    <location>
        <begin position="119"/>
        <end position="299"/>
    </location>
</feature>
<dbReference type="AlphaFoldDB" id="A0A7K1L5D6"/>
<dbReference type="EMBL" id="WOFH01000008">
    <property type="protein sequence ID" value="MUN39630.1"/>
    <property type="molecule type" value="Genomic_DNA"/>
</dbReference>
<evidence type="ECO:0000256" key="2">
    <source>
        <dbReference type="ARBA" id="ARBA00023125"/>
    </source>
</evidence>
<dbReference type="GO" id="GO:0003677">
    <property type="term" value="F:DNA binding"/>
    <property type="evidence" value="ECO:0007669"/>
    <property type="project" value="UniProtKB-KW"/>
</dbReference>
<comment type="caution">
    <text evidence="6">The sequence shown here is derived from an EMBL/GenBank/DDBJ whole genome shotgun (WGS) entry which is preliminary data.</text>
</comment>
<dbReference type="Gene3D" id="3.30.450.40">
    <property type="match status" value="1"/>
</dbReference>
<dbReference type="Pfam" id="PF09339">
    <property type="entry name" value="HTH_IclR"/>
    <property type="match status" value="1"/>
</dbReference>
<dbReference type="PANTHER" id="PTHR30136">
    <property type="entry name" value="HELIX-TURN-HELIX TRANSCRIPTIONAL REGULATOR, ICLR FAMILY"/>
    <property type="match status" value="1"/>
</dbReference>
<dbReference type="Pfam" id="PF01614">
    <property type="entry name" value="IclR_C"/>
    <property type="match status" value="1"/>
</dbReference>
<evidence type="ECO:0000313" key="6">
    <source>
        <dbReference type="EMBL" id="MUN39630.1"/>
    </source>
</evidence>
<dbReference type="Proteomes" id="UP000432015">
    <property type="component" value="Unassembled WGS sequence"/>
</dbReference>
<evidence type="ECO:0000256" key="3">
    <source>
        <dbReference type="ARBA" id="ARBA00023163"/>
    </source>
</evidence>
<protein>
    <submittedName>
        <fullName evidence="6">Helix-turn-helix domain-containing protein</fullName>
    </submittedName>
</protein>
<keyword evidence="7" id="KW-1185">Reference proteome</keyword>
<dbReference type="SUPFAM" id="SSF55781">
    <property type="entry name" value="GAF domain-like"/>
    <property type="match status" value="1"/>
</dbReference>
<organism evidence="6 7">
    <name type="scientific">Actinomadura litoris</name>
    <dbReference type="NCBI Taxonomy" id="2678616"/>
    <lineage>
        <taxon>Bacteria</taxon>
        <taxon>Bacillati</taxon>
        <taxon>Actinomycetota</taxon>
        <taxon>Actinomycetes</taxon>
        <taxon>Streptosporangiales</taxon>
        <taxon>Thermomonosporaceae</taxon>
        <taxon>Actinomadura</taxon>
    </lineage>
</organism>
<dbReference type="InterPro" id="IPR029016">
    <property type="entry name" value="GAF-like_dom_sf"/>
</dbReference>
<proteinExistence type="predicted"/>
<dbReference type="Gene3D" id="1.10.10.10">
    <property type="entry name" value="Winged helix-like DNA-binding domain superfamily/Winged helix DNA-binding domain"/>
    <property type="match status" value="1"/>
</dbReference>
<name>A0A7K1L5D6_9ACTN</name>
<accession>A0A7K1L5D6</accession>
<feature type="domain" description="HTH iclR-type" evidence="4">
    <location>
        <begin position="55"/>
        <end position="115"/>
    </location>
</feature>
<evidence type="ECO:0000259" key="5">
    <source>
        <dbReference type="PROSITE" id="PS51078"/>
    </source>
</evidence>
<dbReference type="InterPro" id="IPR036388">
    <property type="entry name" value="WH-like_DNA-bd_sf"/>
</dbReference>
<reference evidence="6 7" key="1">
    <citation type="submission" date="2019-11" db="EMBL/GenBank/DDBJ databases">
        <authorList>
            <person name="Cao P."/>
        </authorList>
    </citation>
    <scope>NUCLEOTIDE SEQUENCE [LARGE SCALE GENOMIC DNA]</scope>
    <source>
        <strain evidence="6 7">NEAU-AAG5</strain>
    </source>
</reference>
<dbReference type="GO" id="GO:0045892">
    <property type="term" value="P:negative regulation of DNA-templated transcription"/>
    <property type="evidence" value="ECO:0007669"/>
    <property type="project" value="TreeGrafter"/>
</dbReference>
<dbReference type="PROSITE" id="PS51078">
    <property type="entry name" value="ICLR_ED"/>
    <property type="match status" value="1"/>
</dbReference>
<gene>
    <name evidence="6" type="ORF">GNZ18_23975</name>
</gene>
<dbReference type="PROSITE" id="PS51077">
    <property type="entry name" value="HTH_ICLR"/>
    <property type="match status" value="1"/>
</dbReference>
<dbReference type="InterPro" id="IPR036390">
    <property type="entry name" value="WH_DNA-bd_sf"/>
</dbReference>
<dbReference type="InterPro" id="IPR050707">
    <property type="entry name" value="HTH_MetabolicPath_Reg"/>
</dbReference>
<sequence>MVVIKTGVGYIRLTGVEMCAFSASGKPIALPAAGPAGAAPPDPRGARGRRENTALSMAGKATALLAALATAPSSLTLSELARRTGFAKTTTYRLLGALLEGGLVRRNGTRYRLNDGVSWLVPPADHRVSRIRRLRRGLLPHMVGLYEASRQTVNLVVLRDDEVVYVDRVYGRDRVASRSDGVDRAPARLTAGGRLLLAYRPHPGQIAPEPAHDGPVRANGHDLESVLTGIRREGVAYNYGDLTAGVYCVAAPVRDRKGEVIAAVSLAGRARGFDPVHHAPLLRRTAYAMSVVACGTRHG</sequence>
<evidence type="ECO:0000313" key="7">
    <source>
        <dbReference type="Proteomes" id="UP000432015"/>
    </source>
</evidence>
<dbReference type="PANTHER" id="PTHR30136:SF24">
    <property type="entry name" value="HTH-TYPE TRANSCRIPTIONAL REPRESSOR ALLR"/>
    <property type="match status" value="1"/>
</dbReference>
<keyword evidence="3" id="KW-0804">Transcription</keyword>
<keyword evidence="1" id="KW-0805">Transcription regulation</keyword>
<dbReference type="GO" id="GO:0003700">
    <property type="term" value="F:DNA-binding transcription factor activity"/>
    <property type="evidence" value="ECO:0007669"/>
    <property type="project" value="TreeGrafter"/>
</dbReference>
<dbReference type="InterPro" id="IPR014757">
    <property type="entry name" value="Tscrpt_reg_IclR_C"/>
</dbReference>
<dbReference type="InterPro" id="IPR005471">
    <property type="entry name" value="Tscrpt_reg_IclR_N"/>
</dbReference>
<evidence type="ECO:0000256" key="1">
    <source>
        <dbReference type="ARBA" id="ARBA00023015"/>
    </source>
</evidence>
<dbReference type="SUPFAM" id="SSF46785">
    <property type="entry name" value="Winged helix' DNA-binding domain"/>
    <property type="match status" value="1"/>
</dbReference>
<keyword evidence="2" id="KW-0238">DNA-binding</keyword>